<dbReference type="OrthoDB" id="197419at2759"/>
<feature type="repeat" description="ANK" evidence="2">
    <location>
        <begin position="69"/>
        <end position="91"/>
    </location>
</feature>
<dbReference type="Pfam" id="PF03009">
    <property type="entry name" value="GDPD"/>
    <property type="match status" value="1"/>
</dbReference>
<evidence type="ECO:0000313" key="5">
    <source>
        <dbReference type="EMBL" id="PUU78445.1"/>
    </source>
</evidence>
<dbReference type="SUPFAM" id="SSF48403">
    <property type="entry name" value="Ankyrin repeat"/>
    <property type="match status" value="1"/>
</dbReference>
<dbReference type="InterPro" id="IPR057506">
    <property type="entry name" value="C2_GPCPD1"/>
</dbReference>
<dbReference type="PROSITE" id="PS50297">
    <property type="entry name" value="ANK_REP_REGION"/>
    <property type="match status" value="3"/>
</dbReference>
<proteinExistence type="predicted"/>
<feature type="region of interest" description="Disordered" evidence="3">
    <location>
        <begin position="174"/>
        <end position="205"/>
    </location>
</feature>
<protein>
    <submittedName>
        <fullName evidence="5">Glycerophosphoryl diester phosphodiesterase family-domain-containing protein</fullName>
    </submittedName>
</protein>
<dbReference type="PROSITE" id="PS51704">
    <property type="entry name" value="GP_PDE"/>
    <property type="match status" value="1"/>
</dbReference>
<reference evidence="5 6" key="1">
    <citation type="submission" date="2017-04" db="EMBL/GenBank/DDBJ databases">
        <title>Draft genome sequence of Tuber borchii Vittad., a whitish edible truffle.</title>
        <authorList>
            <consortium name="DOE Joint Genome Institute"/>
            <person name="Murat C."/>
            <person name="Kuo A."/>
            <person name="Barry K.W."/>
            <person name="Clum A."/>
            <person name="Dockter R.B."/>
            <person name="Fauchery L."/>
            <person name="Iotti M."/>
            <person name="Kohler A."/>
            <person name="Labutti K."/>
            <person name="Lindquist E.A."/>
            <person name="Lipzen A."/>
            <person name="Ohm R.A."/>
            <person name="Wang M."/>
            <person name="Grigoriev I.V."/>
            <person name="Zambonelli A."/>
            <person name="Martin F.M."/>
        </authorList>
    </citation>
    <scope>NUCLEOTIDE SEQUENCE [LARGE SCALE GENOMIC DNA]</scope>
    <source>
        <strain evidence="5 6">Tbo3840</strain>
    </source>
</reference>
<feature type="compositionally biased region" description="Low complexity" evidence="3">
    <location>
        <begin position="174"/>
        <end position="193"/>
    </location>
</feature>
<evidence type="ECO:0000256" key="2">
    <source>
        <dbReference type="PROSITE-ProRule" id="PRU00023"/>
    </source>
</evidence>
<dbReference type="STRING" id="42251.A0A2T6ZSH9"/>
<sequence length="729" mass="79066">MGEHLKTPRTLLLSEGWDGELGTSDRAAPTRKAIPKSSAALALAAKENAPAIVKLLVEAGVDINYQDENGETALHHASRLGHVDCVEVLIEGSNTQRADVELAEKNYGWTPLFVAAVEGKEAVVDLLVENGQSDVDKLDLSGWSAKEHATLRGHLRIARKLAEASDACGSSGSVSPALSSSSLTPPATPSLSGFPGTQSPPVKSFGHRYLKEGEAMILVNLGSMDTRKDVPAVQLDKIPLAEAHLTQLHTALSLVVSAQNAMGEPTIIDLPVYSNIATDDPIVFETKDASKVKLTFDIVPTYAGSKDQIVGRAVALLSSIKPELGKRRVSLQGGVQVPILGANLEIIGRLNFEFMIVTPFAHPNIEITKQQTYWKSLAIPRVIGHRGLGKNFPARKSLQLGENTILSFIAAANLGAEYIEVYVQLTKDHVPVIYHDFLVGETGIDAPLHMLTLEQFMSMSHQPTHQSRKGSPECIPNGNRISGENGTREGGSQRTLRRHRSMSLHDGDDTTQAGFAERMKHTRAYKLHGFKGNSRGTSISAPFATLESAFKNIPVGTGFNMELKYPMLQESEDQDMDTLAIEMNSWVDSVLKVVYDHANGRDLIFSSFNPDICLLLSLKQPSIPILFITEGGTHPMADIRASSLQEAIRFASRWNLLGIVSAVEPLVLCPRLIKVIKESGLVCVTYGVMNNLPANVKLQTEQGIDAVIVDNVLAIRKGLTHEEKLPEAS</sequence>
<dbReference type="SUPFAM" id="SSF51695">
    <property type="entry name" value="PLC-like phosphodiesterases"/>
    <property type="match status" value="1"/>
</dbReference>
<comment type="caution">
    <text evidence="5">The sequence shown here is derived from an EMBL/GenBank/DDBJ whole genome shotgun (WGS) entry which is preliminary data.</text>
</comment>
<dbReference type="SMART" id="SM00248">
    <property type="entry name" value="ANK"/>
    <property type="match status" value="4"/>
</dbReference>
<feature type="repeat" description="ANK" evidence="2">
    <location>
        <begin position="107"/>
        <end position="131"/>
    </location>
</feature>
<dbReference type="InterPro" id="IPR002110">
    <property type="entry name" value="Ankyrin_rpt"/>
</dbReference>
<dbReference type="EMBL" id="NESQ01000119">
    <property type="protein sequence ID" value="PUU78445.1"/>
    <property type="molecule type" value="Genomic_DNA"/>
</dbReference>
<dbReference type="InterPro" id="IPR017946">
    <property type="entry name" value="PLC-like_Pdiesterase_TIM-brl"/>
</dbReference>
<name>A0A2T6ZSH9_TUBBO</name>
<dbReference type="Proteomes" id="UP000244722">
    <property type="component" value="Unassembled WGS sequence"/>
</dbReference>
<evidence type="ECO:0000256" key="1">
    <source>
        <dbReference type="ARBA" id="ARBA00022801"/>
    </source>
</evidence>
<dbReference type="InterPro" id="IPR030395">
    <property type="entry name" value="GP_PDE_dom"/>
</dbReference>
<dbReference type="Pfam" id="PF12796">
    <property type="entry name" value="Ank_2"/>
    <property type="match status" value="1"/>
</dbReference>
<dbReference type="AlphaFoldDB" id="A0A2T6ZSH9"/>
<keyword evidence="1" id="KW-0378">Hydrolase</keyword>
<dbReference type="PANTHER" id="PTHR22958">
    <property type="entry name" value="GLYCEROPHOSPHORYL DIESTER PHOSPHODIESTERASE"/>
    <property type="match status" value="1"/>
</dbReference>
<dbReference type="Gene3D" id="1.25.40.20">
    <property type="entry name" value="Ankyrin repeat-containing domain"/>
    <property type="match status" value="1"/>
</dbReference>
<dbReference type="GO" id="GO:0046475">
    <property type="term" value="P:glycerophospholipid catabolic process"/>
    <property type="evidence" value="ECO:0007669"/>
    <property type="project" value="TreeGrafter"/>
</dbReference>
<feature type="compositionally biased region" description="Polar residues" evidence="3">
    <location>
        <begin position="479"/>
        <end position="494"/>
    </location>
</feature>
<accession>A0A2T6ZSH9</accession>
<evidence type="ECO:0000313" key="6">
    <source>
        <dbReference type="Proteomes" id="UP000244722"/>
    </source>
</evidence>
<evidence type="ECO:0000259" key="4">
    <source>
        <dbReference type="PROSITE" id="PS51704"/>
    </source>
</evidence>
<dbReference type="GO" id="GO:0047389">
    <property type="term" value="F:glycerophosphocholine phosphodiesterase activity"/>
    <property type="evidence" value="ECO:0007669"/>
    <property type="project" value="TreeGrafter"/>
</dbReference>
<dbReference type="InterPro" id="IPR051578">
    <property type="entry name" value="GDPD"/>
</dbReference>
<organism evidence="5 6">
    <name type="scientific">Tuber borchii</name>
    <name type="common">White truffle</name>
    <dbReference type="NCBI Taxonomy" id="42251"/>
    <lineage>
        <taxon>Eukaryota</taxon>
        <taxon>Fungi</taxon>
        <taxon>Dikarya</taxon>
        <taxon>Ascomycota</taxon>
        <taxon>Pezizomycotina</taxon>
        <taxon>Pezizomycetes</taxon>
        <taxon>Pezizales</taxon>
        <taxon>Tuberaceae</taxon>
        <taxon>Tuber</taxon>
    </lineage>
</organism>
<keyword evidence="2" id="KW-0040">ANK repeat</keyword>
<dbReference type="PROSITE" id="PS50088">
    <property type="entry name" value="ANK_REPEAT"/>
    <property type="match status" value="3"/>
</dbReference>
<dbReference type="InterPro" id="IPR036770">
    <property type="entry name" value="Ankyrin_rpt-contain_sf"/>
</dbReference>
<evidence type="ECO:0000256" key="3">
    <source>
        <dbReference type="SAM" id="MobiDB-lite"/>
    </source>
</evidence>
<dbReference type="Pfam" id="PF25329">
    <property type="entry name" value="C2_GDE1"/>
    <property type="match status" value="1"/>
</dbReference>
<gene>
    <name evidence="5" type="ORF">B9Z19DRAFT_1025336</name>
</gene>
<keyword evidence="6" id="KW-1185">Reference proteome</keyword>
<feature type="domain" description="GP-PDE" evidence="4">
    <location>
        <begin position="380"/>
        <end position="719"/>
    </location>
</feature>
<dbReference type="PANTHER" id="PTHR22958:SF1">
    <property type="entry name" value="GLYCEROPHOSPHOCHOLINE PHOSPHODIESTERASE GPCPD1"/>
    <property type="match status" value="1"/>
</dbReference>
<dbReference type="Gene3D" id="3.20.20.190">
    <property type="entry name" value="Phosphatidylinositol (PI) phosphodiesterase"/>
    <property type="match status" value="1"/>
</dbReference>
<feature type="region of interest" description="Disordered" evidence="3">
    <location>
        <begin position="462"/>
        <end position="498"/>
    </location>
</feature>
<feature type="repeat" description="ANK" evidence="2">
    <location>
        <begin position="36"/>
        <end position="68"/>
    </location>
</feature>